<feature type="domain" description="Pyrrolo-quinoline quinone repeat" evidence="2">
    <location>
        <begin position="357"/>
        <end position="498"/>
    </location>
</feature>
<dbReference type="InterPro" id="IPR002372">
    <property type="entry name" value="PQQ_rpt_dom"/>
</dbReference>
<dbReference type="SUPFAM" id="SSF50998">
    <property type="entry name" value="Quinoprotein alcohol dehydrogenase-like"/>
    <property type="match status" value="1"/>
</dbReference>
<organism evidence="3 4">
    <name type="scientific">Naasia aerilata</name>
    <dbReference type="NCBI Taxonomy" id="1162966"/>
    <lineage>
        <taxon>Bacteria</taxon>
        <taxon>Bacillati</taxon>
        <taxon>Actinomycetota</taxon>
        <taxon>Actinomycetes</taxon>
        <taxon>Micrococcales</taxon>
        <taxon>Microbacteriaceae</taxon>
        <taxon>Naasia</taxon>
    </lineage>
</organism>
<dbReference type="Gene3D" id="2.130.10.10">
    <property type="entry name" value="YVTN repeat-like/Quinoprotein amine dehydrogenase"/>
    <property type="match status" value="1"/>
</dbReference>
<keyword evidence="4" id="KW-1185">Reference proteome</keyword>
<evidence type="ECO:0000313" key="3">
    <source>
        <dbReference type="EMBL" id="BDZ47518.1"/>
    </source>
</evidence>
<evidence type="ECO:0000259" key="2">
    <source>
        <dbReference type="Pfam" id="PF13360"/>
    </source>
</evidence>
<dbReference type="EMBL" id="AP027731">
    <property type="protein sequence ID" value="BDZ47518.1"/>
    <property type="molecule type" value="Genomic_DNA"/>
</dbReference>
<name>A0ABM8GGM8_9MICO</name>
<reference evidence="4" key="1">
    <citation type="journal article" date="2019" name="Int. J. Syst. Evol. Microbiol.">
        <title>The Global Catalogue of Microorganisms (GCM) 10K type strain sequencing project: providing services to taxonomists for standard genome sequencing and annotation.</title>
        <authorList>
            <consortium name="The Broad Institute Genomics Platform"/>
            <consortium name="The Broad Institute Genome Sequencing Center for Infectious Disease"/>
            <person name="Wu L."/>
            <person name="Ma J."/>
        </authorList>
    </citation>
    <scope>NUCLEOTIDE SEQUENCE [LARGE SCALE GENOMIC DNA]</scope>
    <source>
        <strain evidence="4">NBRC 108725</strain>
    </source>
</reference>
<dbReference type="Pfam" id="PF13360">
    <property type="entry name" value="PQQ_2"/>
    <property type="match status" value="1"/>
</dbReference>
<proteinExistence type="predicted"/>
<feature type="region of interest" description="Disordered" evidence="1">
    <location>
        <begin position="251"/>
        <end position="272"/>
    </location>
</feature>
<dbReference type="InterPro" id="IPR018391">
    <property type="entry name" value="PQQ_b-propeller_rpt"/>
</dbReference>
<dbReference type="InterPro" id="IPR015943">
    <property type="entry name" value="WD40/YVTN_repeat-like_dom_sf"/>
</dbReference>
<dbReference type="Proteomes" id="UP001321498">
    <property type="component" value="Chromosome"/>
</dbReference>
<dbReference type="RefSeq" id="WP_286277417.1">
    <property type="nucleotide sequence ID" value="NZ_AP027731.1"/>
</dbReference>
<dbReference type="SMART" id="SM00564">
    <property type="entry name" value="PQQ"/>
    <property type="match status" value="5"/>
</dbReference>
<gene>
    <name evidence="3" type="ORF">GCM10025866_34270</name>
</gene>
<sequence length="603" mass="61211">MKGRAERSGPRRALLPAVLIPSLLVVLTGSLVAVDLPFAGEPGGAAARYVPADGAAERLRLQDGTVRTVEHARSVGAVGALTGPDAVNSAVIGTLGDGVTTAHLWRQLTTALDGQFTDLFALGDDGLRQLAGWGGGIGLTFRPGLLMLPADVAPGEKWSSTGSALGDDALTYSSTFAASAAGEDLTGPDGEAFMPPPGCLRIDGTLTIEQPGEGVLVTSTDTSVWCPGRGGIFSSGAQNGEPAGSVVVPARTPLPAPSAAPPAGDSGRGTPGRLESLEAVVVDPFFGESARQVSVTTAPVRTADGLVVAANEHGDDLLAWRPQGARAVLDWVAHPGGTIATVSTVGELILAATQERAVRAYDHLGRRVWSWTGDDLVLAPPAAVPESGDVLVATRGGTVARLRASDGREVWSVALGADARGPIAVAGGTVIVADERGRLTGLDEATGALRWRTDVGTSAGIAASPDAKAPVVSLVTTDGDLLALDARSGAELWDGAVTGILRTVAATESRVIVATDEQTVVFRAADGATVWTAGGAVSAVPASGDRVLTLSGRTVTLRDAEGAAVGEWPLPDSTDPADPRLLVSSDDVVIVGPALELWRVGLP</sequence>
<protein>
    <recommendedName>
        <fullName evidence="2">Pyrrolo-quinoline quinone repeat domain-containing protein</fullName>
    </recommendedName>
</protein>
<dbReference type="PANTHER" id="PTHR34512">
    <property type="entry name" value="CELL SURFACE PROTEIN"/>
    <property type="match status" value="1"/>
</dbReference>
<evidence type="ECO:0000256" key="1">
    <source>
        <dbReference type="SAM" id="MobiDB-lite"/>
    </source>
</evidence>
<evidence type="ECO:0000313" key="4">
    <source>
        <dbReference type="Proteomes" id="UP001321498"/>
    </source>
</evidence>
<dbReference type="PANTHER" id="PTHR34512:SF30">
    <property type="entry name" value="OUTER MEMBRANE PROTEIN ASSEMBLY FACTOR BAMB"/>
    <property type="match status" value="1"/>
</dbReference>
<accession>A0ABM8GGM8</accession>
<dbReference type="InterPro" id="IPR011047">
    <property type="entry name" value="Quinoprotein_ADH-like_sf"/>
</dbReference>